<dbReference type="EMBL" id="GBRH01162651">
    <property type="protein sequence ID" value="JAE35245.1"/>
    <property type="molecule type" value="Transcribed_RNA"/>
</dbReference>
<reference evidence="1" key="2">
    <citation type="journal article" date="2015" name="Data Brief">
        <title>Shoot transcriptome of the giant reed, Arundo donax.</title>
        <authorList>
            <person name="Barrero R.A."/>
            <person name="Guerrero F.D."/>
            <person name="Moolhuijzen P."/>
            <person name="Goolsby J.A."/>
            <person name="Tidwell J."/>
            <person name="Bellgard S.E."/>
            <person name="Bellgard M.I."/>
        </authorList>
    </citation>
    <scope>NUCLEOTIDE SEQUENCE</scope>
    <source>
        <tissue evidence="1">Shoot tissue taken approximately 20 cm above the soil surface</tissue>
    </source>
</reference>
<protein>
    <submittedName>
        <fullName evidence="1">Uncharacterized protein</fullName>
    </submittedName>
</protein>
<proteinExistence type="predicted"/>
<evidence type="ECO:0000313" key="1">
    <source>
        <dbReference type="EMBL" id="JAE35245.1"/>
    </source>
</evidence>
<organism evidence="1">
    <name type="scientific">Arundo donax</name>
    <name type="common">Giant reed</name>
    <name type="synonym">Donax arundinaceus</name>
    <dbReference type="NCBI Taxonomy" id="35708"/>
    <lineage>
        <taxon>Eukaryota</taxon>
        <taxon>Viridiplantae</taxon>
        <taxon>Streptophyta</taxon>
        <taxon>Embryophyta</taxon>
        <taxon>Tracheophyta</taxon>
        <taxon>Spermatophyta</taxon>
        <taxon>Magnoliopsida</taxon>
        <taxon>Liliopsida</taxon>
        <taxon>Poales</taxon>
        <taxon>Poaceae</taxon>
        <taxon>PACMAD clade</taxon>
        <taxon>Arundinoideae</taxon>
        <taxon>Arundineae</taxon>
        <taxon>Arundo</taxon>
    </lineage>
</organism>
<dbReference type="AlphaFoldDB" id="A0A0A9HDK3"/>
<name>A0A0A9HDK3_ARUDO</name>
<sequence length="28" mass="3484">MTWIHSTQDPYHISLLYILQQEYMMVQN</sequence>
<accession>A0A0A9HDK3</accession>
<reference evidence="1" key="1">
    <citation type="submission" date="2014-09" db="EMBL/GenBank/DDBJ databases">
        <authorList>
            <person name="Magalhaes I.L.F."/>
            <person name="Oliveira U."/>
            <person name="Santos F.R."/>
            <person name="Vidigal T.H.D.A."/>
            <person name="Brescovit A.D."/>
            <person name="Santos A.J."/>
        </authorList>
    </citation>
    <scope>NUCLEOTIDE SEQUENCE</scope>
    <source>
        <tissue evidence="1">Shoot tissue taken approximately 20 cm above the soil surface</tissue>
    </source>
</reference>